<feature type="transmembrane region" description="Helical" evidence="5">
    <location>
        <begin position="88"/>
        <end position="112"/>
    </location>
</feature>
<accession>A0ABM6M696</accession>
<gene>
    <name evidence="7" type="ORF">B5J99_08190</name>
</gene>
<evidence type="ECO:0000313" key="8">
    <source>
        <dbReference type="Proteomes" id="UP000258016"/>
    </source>
</evidence>
<evidence type="ECO:0000256" key="3">
    <source>
        <dbReference type="ARBA" id="ARBA00022989"/>
    </source>
</evidence>
<keyword evidence="3 5" id="KW-1133">Transmembrane helix</keyword>
<dbReference type="SUPFAM" id="SSF103473">
    <property type="entry name" value="MFS general substrate transporter"/>
    <property type="match status" value="1"/>
</dbReference>
<dbReference type="GeneID" id="303485546"/>
<evidence type="ECO:0000256" key="1">
    <source>
        <dbReference type="ARBA" id="ARBA00004141"/>
    </source>
</evidence>
<feature type="transmembrane region" description="Helical" evidence="5">
    <location>
        <begin position="147"/>
        <end position="169"/>
    </location>
</feature>
<keyword evidence="2 5" id="KW-0812">Transmembrane</keyword>
<dbReference type="InterPro" id="IPR020846">
    <property type="entry name" value="MFS_dom"/>
</dbReference>
<dbReference type="Proteomes" id="UP000258016">
    <property type="component" value="Chromosome"/>
</dbReference>
<keyword evidence="4 5" id="KW-0472">Membrane</keyword>
<dbReference type="PROSITE" id="PS50850">
    <property type="entry name" value="MFS"/>
    <property type="match status" value="1"/>
</dbReference>
<dbReference type="RefSeq" id="WP_117352120.1">
    <property type="nucleotide sequence ID" value="NZ_CP020083.1"/>
</dbReference>
<feature type="transmembrane region" description="Helical" evidence="5">
    <location>
        <begin position="175"/>
        <end position="195"/>
    </location>
</feature>
<evidence type="ECO:0000256" key="4">
    <source>
        <dbReference type="ARBA" id="ARBA00023136"/>
    </source>
</evidence>
<name>A0ABM6M696_9SPHN</name>
<feature type="transmembrane region" description="Helical" evidence="5">
    <location>
        <begin position="56"/>
        <end position="76"/>
    </location>
</feature>
<proteinExistence type="predicted"/>
<protein>
    <recommendedName>
        <fullName evidence="6">Major facilitator superfamily (MFS) profile domain-containing protein</fullName>
    </recommendedName>
</protein>
<feature type="transmembrane region" description="Helical" evidence="5">
    <location>
        <begin position="259"/>
        <end position="278"/>
    </location>
</feature>
<comment type="subcellular location">
    <subcellularLocation>
        <location evidence="1">Membrane</location>
        <topology evidence="1">Multi-pass membrane protein</topology>
    </subcellularLocation>
</comment>
<dbReference type="EMBL" id="CP020083">
    <property type="protein sequence ID" value="ASR51442.1"/>
    <property type="molecule type" value="Genomic_DNA"/>
</dbReference>
<dbReference type="PANTHER" id="PTHR23508:SF10">
    <property type="entry name" value="CARBOXYLIC ACID TRANSPORTER PROTEIN HOMOLOG"/>
    <property type="match status" value="1"/>
</dbReference>
<feature type="transmembrane region" description="Helical" evidence="5">
    <location>
        <begin position="411"/>
        <end position="430"/>
    </location>
</feature>
<dbReference type="InterPro" id="IPR036259">
    <property type="entry name" value="MFS_trans_sf"/>
</dbReference>
<sequence length="447" mass="47532">MQSFDVQQFIDRQQLKPVHFRVLAMLTVVMFIDGFDIFVVGKIAPAIAADFGVTPAAMTLVFLFQQIGLAVGAFLVSPLFDKFGRKRSLMLCCAIFGILSVATTFATSIVALAVLRGLAGLFLAAVLPGAVALVAEFTPERRRSTFIALSIAGYSAGSAAGAAAALLIPDYGWQAAFWIGGLLPLALVPLLGLFLPESLTFRVERNASDPGIARTIALIEPDLQLTGEERFVTPDRPGKGRRTRVVDVFRDGRARTTTLVWLACLLSMGNIALLAAWLPTFFQEMAGISIQRFAIVSMIGFLGGMVGTVTIGFLMDRFPPNRLIPAYYLGIAVSLTLIGTVPFESPYFVPLLLGWSFCQSGGQAGLNMLMTRVYPTAIRSTGIGWAGGAGRIGGIIAPLLGGFALASAFSLQFTLAIIAISPVIVALLVANLRPMREEPAAGEPAVA</sequence>
<dbReference type="InterPro" id="IPR011701">
    <property type="entry name" value="MFS"/>
</dbReference>
<dbReference type="Pfam" id="PF07690">
    <property type="entry name" value="MFS_1"/>
    <property type="match status" value="1"/>
</dbReference>
<feature type="transmembrane region" description="Helical" evidence="5">
    <location>
        <begin position="326"/>
        <end position="343"/>
    </location>
</feature>
<feature type="transmembrane region" description="Helical" evidence="5">
    <location>
        <begin position="349"/>
        <end position="370"/>
    </location>
</feature>
<dbReference type="Gene3D" id="1.20.1250.20">
    <property type="entry name" value="MFS general substrate transporter like domains"/>
    <property type="match status" value="2"/>
</dbReference>
<organism evidence="7 8">
    <name type="scientific">Blastomonas fulva</name>
    <dbReference type="NCBI Taxonomy" id="1550728"/>
    <lineage>
        <taxon>Bacteria</taxon>
        <taxon>Pseudomonadati</taxon>
        <taxon>Pseudomonadota</taxon>
        <taxon>Alphaproteobacteria</taxon>
        <taxon>Sphingomonadales</taxon>
        <taxon>Sphingomonadaceae</taxon>
        <taxon>Blastomonas</taxon>
    </lineage>
</organism>
<evidence type="ECO:0000256" key="2">
    <source>
        <dbReference type="ARBA" id="ARBA00022692"/>
    </source>
</evidence>
<reference evidence="7 8" key="1">
    <citation type="submission" date="2017-03" db="EMBL/GenBank/DDBJ databases">
        <title>Complete genome sequence of Blastomonas fulva degrading microcsystin LR.</title>
        <authorList>
            <person name="Lee H.-g."/>
            <person name="Jin L."/>
            <person name="oh H.-M."/>
        </authorList>
    </citation>
    <scope>NUCLEOTIDE SEQUENCE [LARGE SCALE GENOMIC DNA]</scope>
    <source>
        <strain evidence="7 8">T2</strain>
    </source>
</reference>
<evidence type="ECO:0000313" key="7">
    <source>
        <dbReference type="EMBL" id="ASR51442.1"/>
    </source>
</evidence>
<feature type="transmembrane region" description="Helical" evidence="5">
    <location>
        <begin position="382"/>
        <end position="405"/>
    </location>
</feature>
<keyword evidence="8" id="KW-1185">Reference proteome</keyword>
<feature type="transmembrane region" description="Helical" evidence="5">
    <location>
        <begin position="118"/>
        <end position="135"/>
    </location>
</feature>
<feature type="domain" description="Major facilitator superfamily (MFS) profile" evidence="6">
    <location>
        <begin position="22"/>
        <end position="437"/>
    </location>
</feature>
<evidence type="ECO:0000256" key="5">
    <source>
        <dbReference type="SAM" id="Phobius"/>
    </source>
</evidence>
<evidence type="ECO:0000259" key="6">
    <source>
        <dbReference type="PROSITE" id="PS50850"/>
    </source>
</evidence>
<dbReference type="PANTHER" id="PTHR23508">
    <property type="entry name" value="CARBOXYLIC ACID TRANSPORTER PROTEIN HOMOLOG"/>
    <property type="match status" value="1"/>
</dbReference>
<feature type="transmembrane region" description="Helical" evidence="5">
    <location>
        <begin position="290"/>
        <end position="314"/>
    </location>
</feature>
<feature type="transmembrane region" description="Helical" evidence="5">
    <location>
        <begin position="20"/>
        <end position="44"/>
    </location>
</feature>